<dbReference type="EMBL" id="AP005929">
    <property type="protein sequence ID" value="BAD62237.1"/>
    <property type="molecule type" value="Genomic_DNA"/>
</dbReference>
<reference evidence="4" key="4">
    <citation type="journal article" date="2008" name="Nucleic Acids Res.">
        <title>The rice annotation project database (RAP-DB): 2008 update.</title>
        <authorList>
            <consortium name="The rice annotation project (RAP)"/>
        </authorList>
    </citation>
    <scope>GENOME REANNOTATION</scope>
    <source>
        <strain evidence="4">cv. Nipponbare</strain>
    </source>
</reference>
<name>Q5Z468_ORYSJ</name>
<evidence type="ECO:0000313" key="4">
    <source>
        <dbReference type="Proteomes" id="UP000000763"/>
    </source>
</evidence>
<reference evidence="4" key="3">
    <citation type="journal article" date="2005" name="Nature">
        <title>The map-based sequence of the rice genome.</title>
        <authorList>
            <consortium name="International rice genome sequencing project (IRGSP)"/>
            <person name="Matsumoto T."/>
            <person name="Wu J."/>
            <person name="Kanamori H."/>
            <person name="Katayose Y."/>
            <person name="Fujisawa M."/>
            <person name="Namiki N."/>
            <person name="Mizuno H."/>
            <person name="Yamamoto K."/>
            <person name="Antonio B.A."/>
            <person name="Baba T."/>
            <person name="Sakata K."/>
            <person name="Nagamura Y."/>
            <person name="Aoki H."/>
            <person name="Arikawa K."/>
            <person name="Arita K."/>
            <person name="Bito T."/>
            <person name="Chiden Y."/>
            <person name="Fujitsuka N."/>
            <person name="Fukunaka R."/>
            <person name="Hamada M."/>
            <person name="Harada C."/>
            <person name="Hayashi A."/>
            <person name="Hijishita S."/>
            <person name="Honda M."/>
            <person name="Hosokawa S."/>
            <person name="Ichikawa Y."/>
            <person name="Idonuma A."/>
            <person name="Iijima M."/>
            <person name="Ikeda M."/>
            <person name="Ikeno M."/>
            <person name="Ito K."/>
            <person name="Ito S."/>
            <person name="Ito T."/>
            <person name="Ito Y."/>
            <person name="Ito Y."/>
            <person name="Iwabuchi A."/>
            <person name="Kamiya K."/>
            <person name="Karasawa W."/>
            <person name="Kurita K."/>
            <person name="Katagiri S."/>
            <person name="Kikuta A."/>
            <person name="Kobayashi H."/>
            <person name="Kobayashi N."/>
            <person name="Machita K."/>
            <person name="Maehara T."/>
            <person name="Masukawa M."/>
            <person name="Mizubayashi T."/>
            <person name="Mukai Y."/>
            <person name="Nagasaki H."/>
            <person name="Nagata Y."/>
            <person name="Naito S."/>
            <person name="Nakashima M."/>
            <person name="Nakama Y."/>
            <person name="Nakamichi Y."/>
            <person name="Nakamura M."/>
            <person name="Meguro A."/>
            <person name="Negishi M."/>
            <person name="Ohta I."/>
            <person name="Ohta T."/>
            <person name="Okamoto M."/>
            <person name="Ono N."/>
            <person name="Saji S."/>
            <person name="Sakaguchi M."/>
            <person name="Sakai K."/>
            <person name="Shibata M."/>
            <person name="Shimokawa T."/>
            <person name="Song J."/>
            <person name="Takazaki Y."/>
            <person name="Terasawa K."/>
            <person name="Tsugane M."/>
            <person name="Tsuji K."/>
            <person name="Ueda S."/>
            <person name="Waki K."/>
            <person name="Yamagata H."/>
            <person name="Yamamoto M."/>
            <person name="Yamamoto S."/>
            <person name="Yamane H."/>
            <person name="Yoshiki S."/>
            <person name="Yoshihara R."/>
            <person name="Yukawa K."/>
            <person name="Zhong H."/>
            <person name="Yano M."/>
            <person name="Yuan Q."/>
            <person name="Ouyang S."/>
            <person name="Liu J."/>
            <person name="Jones K.M."/>
            <person name="Gansberger K."/>
            <person name="Moffat K."/>
            <person name="Hill J."/>
            <person name="Bera J."/>
            <person name="Fadrosh D."/>
            <person name="Jin S."/>
            <person name="Johri S."/>
            <person name="Kim M."/>
            <person name="Overton L."/>
            <person name="Reardon M."/>
            <person name="Tsitrin T."/>
            <person name="Vuong H."/>
            <person name="Weaver B."/>
            <person name="Ciecko A."/>
            <person name="Tallon L."/>
            <person name="Jackson J."/>
            <person name="Pai G."/>
            <person name="Aken S.V."/>
            <person name="Utterback T."/>
            <person name="Reidmuller S."/>
            <person name="Feldblyum T."/>
            <person name="Hsiao J."/>
            <person name="Zismann V."/>
            <person name="Iobst S."/>
            <person name="de Vazeille A.R."/>
            <person name="Buell C.R."/>
            <person name="Ying K."/>
            <person name="Li Y."/>
            <person name="Lu T."/>
            <person name="Huang Y."/>
            <person name="Zhao Q."/>
            <person name="Feng Q."/>
            <person name="Zhang L."/>
            <person name="Zhu J."/>
            <person name="Weng Q."/>
            <person name="Mu J."/>
            <person name="Lu Y."/>
            <person name="Fan D."/>
            <person name="Liu Y."/>
            <person name="Guan J."/>
            <person name="Zhang Y."/>
            <person name="Yu S."/>
            <person name="Liu X."/>
            <person name="Zhang Y."/>
            <person name="Hong G."/>
            <person name="Han B."/>
            <person name="Choisne N."/>
            <person name="Demange N."/>
            <person name="Orjeda G."/>
            <person name="Samain S."/>
            <person name="Cattolico L."/>
            <person name="Pelletier E."/>
            <person name="Couloux A."/>
            <person name="Segurens B."/>
            <person name="Wincker P."/>
            <person name="D'Hont A."/>
            <person name="Scarpelli C."/>
            <person name="Weissenbach J."/>
            <person name="Salanoubat M."/>
            <person name="Quetier F."/>
            <person name="Yu Y."/>
            <person name="Kim H.R."/>
            <person name="Rambo T."/>
            <person name="Currie J."/>
            <person name="Collura K."/>
            <person name="Luo M."/>
            <person name="Yang T."/>
            <person name="Ammiraju J.S.S."/>
            <person name="Engler F."/>
            <person name="Soderlund C."/>
            <person name="Wing R.A."/>
            <person name="Palmer L.E."/>
            <person name="de la Bastide M."/>
            <person name="Spiegel L."/>
            <person name="Nascimento L."/>
            <person name="Zutavern T."/>
            <person name="O'Shaughnessy A."/>
            <person name="Dike S."/>
            <person name="Dedhia N."/>
            <person name="Preston R."/>
            <person name="Balija V."/>
            <person name="McCombie W.R."/>
            <person name="Chow T."/>
            <person name="Chen H."/>
            <person name="Chung M."/>
            <person name="Chen C."/>
            <person name="Shaw J."/>
            <person name="Wu H."/>
            <person name="Hsiao K."/>
            <person name="Chao Y."/>
            <person name="Chu M."/>
            <person name="Cheng C."/>
            <person name="Hour A."/>
            <person name="Lee P."/>
            <person name="Lin S."/>
            <person name="Lin Y."/>
            <person name="Liou J."/>
            <person name="Liu S."/>
            <person name="Hsing Y."/>
            <person name="Raghuvanshi S."/>
            <person name="Mohanty A."/>
            <person name="Bharti A.K."/>
            <person name="Gaur A."/>
            <person name="Gupta V."/>
            <person name="Kumar D."/>
            <person name="Ravi V."/>
            <person name="Vij S."/>
            <person name="Kapur A."/>
            <person name="Khurana P."/>
            <person name="Khurana P."/>
            <person name="Khurana J.P."/>
            <person name="Tyagi A.K."/>
            <person name="Gaikwad K."/>
            <person name="Singh A."/>
            <person name="Dalal V."/>
            <person name="Srivastava S."/>
            <person name="Dixit A."/>
            <person name="Pal A.K."/>
            <person name="Ghazi I.A."/>
            <person name="Yadav M."/>
            <person name="Pandit A."/>
            <person name="Bhargava A."/>
            <person name="Sureshbabu K."/>
            <person name="Batra K."/>
            <person name="Sharma T.R."/>
            <person name="Mohapatra T."/>
            <person name="Singh N.K."/>
            <person name="Messing J."/>
            <person name="Nelson A.B."/>
            <person name="Fuks G."/>
            <person name="Kavchok S."/>
            <person name="Keizer G."/>
            <person name="Linton E."/>
            <person name="Llaca V."/>
            <person name="Song R."/>
            <person name="Tanyolac B."/>
            <person name="Young S."/>
            <person name="Ho-Il K."/>
            <person name="Hahn J.H."/>
            <person name="Sangsakoo G."/>
            <person name="Vanavichit A."/>
            <person name="de Mattos Luiz.A.T."/>
            <person name="Zimmer P.D."/>
            <person name="Malone G."/>
            <person name="Dellagostin O."/>
            <person name="de Oliveira A.C."/>
            <person name="Bevan M."/>
            <person name="Bancroft I."/>
            <person name="Minx P."/>
            <person name="Cordum H."/>
            <person name="Wilson R."/>
            <person name="Cheng Z."/>
            <person name="Jin W."/>
            <person name="Jiang J."/>
            <person name="Leong S.A."/>
            <person name="Iwama H."/>
            <person name="Gojobori T."/>
            <person name="Itoh T."/>
            <person name="Niimura Y."/>
            <person name="Fujii Y."/>
            <person name="Habara T."/>
            <person name="Sakai H."/>
            <person name="Sato Y."/>
            <person name="Wilson G."/>
            <person name="Kumar K."/>
            <person name="McCouch S."/>
            <person name="Juretic N."/>
            <person name="Hoen D."/>
            <person name="Wright S."/>
            <person name="Bruskiewich R."/>
            <person name="Bureau T."/>
            <person name="Miyao A."/>
            <person name="Hirochika H."/>
            <person name="Nishikawa T."/>
            <person name="Kadowaki K."/>
            <person name="Sugiura M."/>
            <person name="Burr B."/>
            <person name="Sasaki T."/>
        </authorList>
    </citation>
    <scope>NUCLEOTIDE SEQUENCE [LARGE SCALE GENOMIC DNA]</scope>
    <source>
        <strain evidence="4">cv. Nipponbare</strain>
    </source>
</reference>
<dbReference type="AlphaFoldDB" id="Q5Z468"/>
<reference evidence="2" key="1">
    <citation type="submission" date="2002-11" db="EMBL/GenBank/DDBJ databases">
        <title>Oryza sativa nipponbare(GA3) genomic DNA, chromosome 6, BAC clone:OSJNBb0071G09.</title>
        <authorList>
            <person name="Sasaki T."/>
            <person name="Matsumoto T."/>
            <person name="Katayose Y."/>
        </authorList>
    </citation>
    <scope>NUCLEOTIDE SEQUENCE</scope>
</reference>
<reference evidence="3" key="2">
    <citation type="submission" date="2003-06" db="EMBL/GenBank/DDBJ databases">
        <title>Oryza sativa nipponbare(GA3) genomic DNA, chromosome 6, BAC clone:OSJNBa0077M23.</title>
        <authorList>
            <person name="Sasaki T."/>
            <person name="Matsumoto T."/>
            <person name="Katayose Y."/>
        </authorList>
    </citation>
    <scope>NUCLEOTIDE SEQUENCE</scope>
</reference>
<proteinExistence type="predicted"/>
<protein>
    <submittedName>
        <fullName evidence="3">Zinc knuckle domain-like</fullName>
    </submittedName>
</protein>
<feature type="compositionally biased region" description="Basic residues" evidence="1">
    <location>
        <begin position="151"/>
        <end position="162"/>
    </location>
</feature>
<evidence type="ECO:0000313" key="2">
    <source>
        <dbReference type="EMBL" id="BAD62237.1"/>
    </source>
</evidence>
<dbReference type="EMBL" id="AP006524">
    <property type="protein sequence ID" value="BAD62445.1"/>
    <property type="molecule type" value="Genomic_DNA"/>
</dbReference>
<gene>
    <name evidence="3" type="ORF">OSJNBa0077M23.17</name>
    <name evidence="2" type="ORF">OSJNBb0071G09.39</name>
</gene>
<evidence type="ECO:0000313" key="3">
    <source>
        <dbReference type="EMBL" id="BAD62445.1"/>
    </source>
</evidence>
<evidence type="ECO:0000256" key="1">
    <source>
        <dbReference type="SAM" id="MobiDB-lite"/>
    </source>
</evidence>
<dbReference type="Proteomes" id="UP000000763">
    <property type="component" value="Chromosome 6"/>
</dbReference>
<sequence length="162" mass="17980">MVAGPPVPVSFPTGRSLPLPTYLNPARASLARFRPLPHRLPAGIELAPLPSLSSIADDLRPAFSARRDRLPPRRRLLRLCRTAVDPVHPLAESADRRNTVDPVDPRRATAFLRSGRLFRRRRQPRSGRRVGAGCQPPAPSGAADAWDPRHRPVRARNKQNPN</sequence>
<organism evidence="3 4">
    <name type="scientific">Oryza sativa subsp. japonica</name>
    <name type="common">Rice</name>
    <dbReference type="NCBI Taxonomy" id="39947"/>
    <lineage>
        <taxon>Eukaryota</taxon>
        <taxon>Viridiplantae</taxon>
        <taxon>Streptophyta</taxon>
        <taxon>Embryophyta</taxon>
        <taxon>Tracheophyta</taxon>
        <taxon>Spermatophyta</taxon>
        <taxon>Magnoliopsida</taxon>
        <taxon>Liliopsida</taxon>
        <taxon>Poales</taxon>
        <taxon>Poaceae</taxon>
        <taxon>BOP clade</taxon>
        <taxon>Oryzoideae</taxon>
        <taxon>Oryzeae</taxon>
        <taxon>Oryzinae</taxon>
        <taxon>Oryza</taxon>
        <taxon>Oryza sativa</taxon>
    </lineage>
</organism>
<accession>Q5Z468</accession>
<feature type="region of interest" description="Disordered" evidence="1">
    <location>
        <begin position="116"/>
        <end position="162"/>
    </location>
</feature>
<feature type="compositionally biased region" description="Basic residues" evidence="1">
    <location>
        <begin position="116"/>
        <end position="128"/>
    </location>
</feature>